<dbReference type="SUPFAM" id="SSF49899">
    <property type="entry name" value="Concanavalin A-like lectins/glucanases"/>
    <property type="match status" value="1"/>
</dbReference>
<comment type="caution">
    <text evidence="1">The sequence shown here is derived from an EMBL/GenBank/DDBJ whole genome shotgun (WGS) entry which is preliminary data.</text>
</comment>
<evidence type="ECO:0000313" key="1">
    <source>
        <dbReference type="EMBL" id="KKK62801.1"/>
    </source>
</evidence>
<protein>
    <recommendedName>
        <fullName evidence="2">LamG-like jellyroll fold domain-containing protein</fullName>
    </recommendedName>
</protein>
<organism evidence="1">
    <name type="scientific">marine sediment metagenome</name>
    <dbReference type="NCBI Taxonomy" id="412755"/>
    <lineage>
        <taxon>unclassified sequences</taxon>
        <taxon>metagenomes</taxon>
        <taxon>ecological metagenomes</taxon>
    </lineage>
</organism>
<dbReference type="Gene3D" id="2.60.120.200">
    <property type="match status" value="1"/>
</dbReference>
<sequence>MEIFVDGVSDGTNGTAYTPGTGSKILTWGSIDGTQDYFRGDLDNIRIWNDIRTDAEIFDNAQIEVSPQANLIGNWNMNEGSGSTAADNSGGGRNATLQPIWTDNHLQLGRAHVYVRIKWNKKKFSTGLPTIQFDVKGRKLLDPRTDQAVVSVTPATDFIEVTAHGLVANNEIQFTTDDTLPVPLLADTVYWVRNETANTFKVALSPGGTAIDITTSGVGNHTIVSREFGNNPALCVIDFLMDASYGFGVPYERVDVTTLSAAANACDELVTLDVGGSEKRYTCNGVVFADSTPKKIIEQLLNTMAGQLVYAGSRWYTYAGVWRTPTVTFDENDVVGTLNVRTMTSRQSSFNAVNGIYQDLGNNH</sequence>
<name>A0A0F8ZS82_9ZZZZ</name>
<dbReference type="InterPro" id="IPR013320">
    <property type="entry name" value="ConA-like_dom_sf"/>
</dbReference>
<feature type="non-terminal residue" evidence="1">
    <location>
        <position position="1"/>
    </location>
</feature>
<dbReference type="AlphaFoldDB" id="A0A0F8ZS82"/>
<evidence type="ECO:0008006" key="2">
    <source>
        <dbReference type="Google" id="ProtNLM"/>
    </source>
</evidence>
<proteinExistence type="predicted"/>
<dbReference type="Pfam" id="PF13385">
    <property type="entry name" value="Laminin_G_3"/>
    <property type="match status" value="1"/>
</dbReference>
<accession>A0A0F8ZS82</accession>
<gene>
    <name evidence="1" type="ORF">LCGC14_3000700</name>
</gene>
<reference evidence="1" key="1">
    <citation type="journal article" date="2015" name="Nature">
        <title>Complex archaea that bridge the gap between prokaryotes and eukaryotes.</title>
        <authorList>
            <person name="Spang A."/>
            <person name="Saw J.H."/>
            <person name="Jorgensen S.L."/>
            <person name="Zaremba-Niedzwiedzka K."/>
            <person name="Martijn J."/>
            <person name="Lind A.E."/>
            <person name="van Eijk R."/>
            <person name="Schleper C."/>
            <person name="Guy L."/>
            <person name="Ettema T.J."/>
        </authorList>
    </citation>
    <scope>NUCLEOTIDE SEQUENCE</scope>
</reference>
<feature type="non-terminal residue" evidence="1">
    <location>
        <position position="364"/>
    </location>
</feature>
<dbReference type="EMBL" id="LAZR01061823">
    <property type="protein sequence ID" value="KKK62801.1"/>
    <property type="molecule type" value="Genomic_DNA"/>
</dbReference>